<feature type="active site" evidence="1">
    <location>
        <position position="124"/>
    </location>
</feature>
<comment type="similarity">
    <text evidence="2">Belongs to the pseudouridine synthase RluA family.</text>
</comment>
<feature type="region of interest" description="Disordered" evidence="3">
    <location>
        <begin position="1"/>
        <end position="23"/>
    </location>
</feature>
<dbReference type="InterPro" id="IPR020103">
    <property type="entry name" value="PsdUridine_synth_cat_dom_sf"/>
</dbReference>
<dbReference type="GO" id="GO:0000455">
    <property type="term" value="P:enzyme-directed rRNA pseudouridine synthesis"/>
    <property type="evidence" value="ECO:0007669"/>
    <property type="project" value="TreeGrafter"/>
</dbReference>
<comment type="catalytic activity">
    <reaction evidence="2">
        <text>a uridine in RNA = a pseudouridine in RNA</text>
        <dbReference type="Rhea" id="RHEA:48348"/>
        <dbReference type="Rhea" id="RHEA-COMP:12068"/>
        <dbReference type="Rhea" id="RHEA-COMP:12069"/>
        <dbReference type="ChEBI" id="CHEBI:65314"/>
        <dbReference type="ChEBI" id="CHEBI:65315"/>
    </reaction>
</comment>
<organism evidence="5 6">
    <name type="scientific">Orbilia oligospora</name>
    <name type="common">Nematode-trapping fungus</name>
    <name type="synonym">Arthrobotrys oligospora</name>
    <dbReference type="NCBI Taxonomy" id="2813651"/>
    <lineage>
        <taxon>Eukaryota</taxon>
        <taxon>Fungi</taxon>
        <taxon>Dikarya</taxon>
        <taxon>Ascomycota</taxon>
        <taxon>Pezizomycotina</taxon>
        <taxon>Orbiliomycetes</taxon>
        <taxon>Orbiliales</taxon>
        <taxon>Orbiliaceae</taxon>
        <taxon>Orbilia</taxon>
    </lineage>
</organism>
<dbReference type="GO" id="GO:0003723">
    <property type="term" value="F:RNA binding"/>
    <property type="evidence" value="ECO:0007669"/>
    <property type="project" value="InterPro"/>
</dbReference>
<evidence type="ECO:0000313" key="5">
    <source>
        <dbReference type="EMBL" id="KAF3211635.1"/>
    </source>
</evidence>
<comment type="caution">
    <text evidence="5">The sequence shown here is derived from an EMBL/GenBank/DDBJ whole genome shotgun (WGS) entry which is preliminary data.</text>
</comment>
<proteinExistence type="inferred from homology"/>
<feature type="compositionally biased region" description="Basic and acidic residues" evidence="3">
    <location>
        <begin position="429"/>
        <end position="450"/>
    </location>
</feature>
<feature type="compositionally biased region" description="Low complexity" evidence="3">
    <location>
        <begin position="1"/>
        <end position="16"/>
    </location>
</feature>
<dbReference type="Proteomes" id="UP000483672">
    <property type="component" value="Unassembled WGS sequence"/>
</dbReference>
<dbReference type="SUPFAM" id="SSF55120">
    <property type="entry name" value="Pseudouridine synthase"/>
    <property type="match status" value="1"/>
</dbReference>
<dbReference type="InterPro" id="IPR006145">
    <property type="entry name" value="PsdUridine_synth_RsuA/RluA"/>
</dbReference>
<dbReference type="InterPro" id="IPR006224">
    <property type="entry name" value="PsdUridine_synth_RluA-like_CS"/>
</dbReference>
<evidence type="ECO:0000256" key="1">
    <source>
        <dbReference type="PIRSR" id="PIRSR606225-1"/>
    </source>
</evidence>
<dbReference type="InterPro" id="IPR050188">
    <property type="entry name" value="RluA_PseudoU_synthase"/>
</dbReference>
<feature type="region of interest" description="Disordered" evidence="3">
    <location>
        <begin position="373"/>
        <end position="450"/>
    </location>
</feature>
<gene>
    <name evidence="5" type="ORF">TWF191_010712</name>
</gene>
<dbReference type="PROSITE" id="PS01129">
    <property type="entry name" value="PSI_RLU"/>
    <property type="match status" value="1"/>
</dbReference>
<dbReference type="PANTHER" id="PTHR21600:SF40">
    <property type="entry name" value="PSEUDOURIDYLATE SYNTHASE RPUSD2"/>
    <property type="match status" value="1"/>
</dbReference>
<dbReference type="Pfam" id="PF00849">
    <property type="entry name" value="PseudoU_synth_2"/>
    <property type="match status" value="1"/>
</dbReference>
<dbReference type="InterPro" id="IPR006225">
    <property type="entry name" value="PsdUridine_synth_RluC/D"/>
</dbReference>
<name>A0A6G1M372_ORBOL</name>
<dbReference type="NCBIfam" id="TIGR00005">
    <property type="entry name" value="rluA_subfam"/>
    <property type="match status" value="1"/>
</dbReference>
<keyword evidence="2" id="KW-0413">Isomerase</keyword>
<reference evidence="5 6" key="1">
    <citation type="submission" date="2019-06" db="EMBL/GenBank/DDBJ databases">
        <authorList>
            <person name="Palmer J.M."/>
        </authorList>
    </citation>
    <scope>NUCLEOTIDE SEQUENCE [LARGE SCALE GENOMIC DNA]</scope>
    <source>
        <strain evidence="5 6">TWF191</strain>
    </source>
</reference>
<dbReference type="AlphaFoldDB" id="A0A6G1M372"/>
<dbReference type="CDD" id="cd02557">
    <property type="entry name" value="PseudoU_synth_ScRIB2"/>
    <property type="match status" value="1"/>
</dbReference>
<evidence type="ECO:0000313" key="6">
    <source>
        <dbReference type="Proteomes" id="UP000483672"/>
    </source>
</evidence>
<accession>A0A6G1M372</accession>
<evidence type="ECO:0000259" key="4">
    <source>
        <dbReference type="Pfam" id="PF00849"/>
    </source>
</evidence>
<dbReference type="PANTHER" id="PTHR21600">
    <property type="entry name" value="MITOCHONDRIAL RNA PSEUDOURIDINE SYNTHASE"/>
    <property type="match status" value="1"/>
</dbReference>
<evidence type="ECO:0000256" key="2">
    <source>
        <dbReference type="RuleBase" id="RU362028"/>
    </source>
</evidence>
<comment type="function">
    <text evidence="2">Responsible for synthesis of pseudouridine from uracil.</text>
</comment>
<feature type="compositionally biased region" description="Acidic residues" evidence="3">
    <location>
        <begin position="385"/>
        <end position="396"/>
    </location>
</feature>
<protein>
    <recommendedName>
        <fullName evidence="2">Pseudouridine synthase</fullName>
        <ecNumber evidence="2">5.4.99.-</ecNumber>
    </recommendedName>
</protein>
<dbReference type="GO" id="GO:0009982">
    <property type="term" value="F:pseudouridine synthase activity"/>
    <property type="evidence" value="ECO:0007669"/>
    <property type="project" value="InterPro"/>
</dbReference>
<dbReference type="Gene3D" id="3.30.2350.10">
    <property type="entry name" value="Pseudouridine synthase"/>
    <property type="match status" value="1"/>
</dbReference>
<feature type="domain" description="Pseudouridine synthase RsuA/RluA-like" evidence="4">
    <location>
        <begin position="81"/>
        <end position="229"/>
    </location>
</feature>
<evidence type="ECO:0000256" key="3">
    <source>
        <dbReference type="SAM" id="MobiDB-lite"/>
    </source>
</evidence>
<dbReference type="EMBL" id="WIPF01000087">
    <property type="protein sequence ID" value="KAF3211635.1"/>
    <property type="molecule type" value="Genomic_DNA"/>
</dbReference>
<dbReference type="EC" id="5.4.99.-" evidence="2"/>
<sequence>MAAAAAATPPESESTAQPPAVAITPANPSIPPWYFEGGMRRVKPYHYTYNTFCKERWRNKTIFEIYGTEFRDRPQEYYVHDMIVINKPAGMPVHPAGRYHYNSVVEIMRFERGGWNPMPCNRLDRLTSGLMFIAKTKEASKSMMLQLQTRTIKKEYVAMVKGEFPEGDVVVEQPILAISPKLGLNRVKANGKHAKTLFRRRSYNPTKDYSVVQCLPFTGRTHQIRVHLQFLGHPIANDPIYCNRKVFGPNLGVGGEGDDEDIITRLSRMGKEEVAEAVAYHDELVADYEKRKAERMSGETCSICDTPLYTDPGAHELGIYLHAKKYNCVEGKWSYETPLPDWALPKEGDVVSEVLVLESVDIPLVLKEGNAGEEVKTSLDGNAEKEEEEEEEESEIEEVKKEVQMPKEITPQELEMLQIGGESDEEEEGTQKGDEKDIVTEKVVDGLEGK</sequence>